<evidence type="ECO:0000313" key="4">
    <source>
        <dbReference type="RefSeq" id="XP_002740590.1"/>
    </source>
</evidence>
<gene>
    <name evidence="4" type="primary">LOC100366326</name>
</gene>
<reference evidence="4" key="1">
    <citation type="submission" date="2025-08" db="UniProtKB">
        <authorList>
            <consortium name="RefSeq"/>
        </authorList>
    </citation>
    <scope>IDENTIFICATION</scope>
    <source>
        <tissue evidence="4">Testes</tissue>
    </source>
</reference>
<dbReference type="RefSeq" id="XP_002740590.1">
    <property type="nucleotide sequence ID" value="XM_002740544.2"/>
</dbReference>
<dbReference type="InterPro" id="IPR003029">
    <property type="entry name" value="S1_domain"/>
</dbReference>
<feature type="region of interest" description="Disordered" evidence="1">
    <location>
        <begin position="31"/>
        <end position="60"/>
    </location>
</feature>
<dbReference type="Gene3D" id="2.40.50.140">
    <property type="entry name" value="Nucleic acid-binding proteins"/>
    <property type="match status" value="1"/>
</dbReference>
<proteinExistence type="predicted"/>
<dbReference type="Proteomes" id="UP000694865">
    <property type="component" value="Unplaced"/>
</dbReference>
<evidence type="ECO:0000259" key="2">
    <source>
        <dbReference type="PROSITE" id="PS50126"/>
    </source>
</evidence>
<dbReference type="InterPro" id="IPR039190">
    <property type="entry name" value="TTC14"/>
</dbReference>
<dbReference type="SUPFAM" id="SSF50249">
    <property type="entry name" value="Nucleic acid-binding proteins"/>
    <property type="match status" value="1"/>
</dbReference>
<evidence type="ECO:0000256" key="1">
    <source>
        <dbReference type="SAM" id="MobiDB-lite"/>
    </source>
</evidence>
<sequence>MKKKLYDQVLSWHGPMLGLFIEEEQGAFPRDAPATTEDRTSYQVPDSRQAHGQLQSQSKSCGSSAEILPVEFAEKLQRFIARKADLLFMDSGEHVQPSRYEIHVEDSEDEEEEGDLYAILPPLEQFMSIHSETTECRAHLYEALEANDIVVARVVNIRDFGLFVRLICLCCNKKRQVDNLEIIGLCPSSEIPAQSSHENPVNGYHVNDLLKLRVLKVEASEEKILLSLFVPKHWSGDSHVGIITESELPSQYKRSLFLADHNDSYDKMLHNILGFSNPHCVSYLTNMLGLDEKTPPSLLRALH</sequence>
<accession>A0ABM0GZ44</accession>
<dbReference type="PROSITE" id="PS50126">
    <property type="entry name" value="S1"/>
    <property type="match status" value="1"/>
</dbReference>
<dbReference type="GeneID" id="100366326"/>
<dbReference type="SMART" id="SM00316">
    <property type="entry name" value="S1"/>
    <property type="match status" value="1"/>
</dbReference>
<dbReference type="PANTHER" id="PTHR23184:SF9">
    <property type="entry name" value="TETRATRICOPEPTIDE REPEAT PROTEIN 14"/>
    <property type="match status" value="1"/>
</dbReference>
<name>A0ABM0GZ44_SACKO</name>
<dbReference type="PANTHER" id="PTHR23184">
    <property type="entry name" value="TETRATRICOPEPTIDE REPEAT PROTEIN 14"/>
    <property type="match status" value="1"/>
</dbReference>
<keyword evidence="3" id="KW-1185">Reference proteome</keyword>
<protein>
    <submittedName>
        <fullName evidence="4">Tetratricopeptide repeat protein 14-like</fullName>
    </submittedName>
</protein>
<feature type="compositionally biased region" description="Polar residues" evidence="1">
    <location>
        <begin position="41"/>
        <end position="60"/>
    </location>
</feature>
<organism evidence="3 4">
    <name type="scientific">Saccoglossus kowalevskii</name>
    <name type="common">Acorn worm</name>
    <dbReference type="NCBI Taxonomy" id="10224"/>
    <lineage>
        <taxon>Eukaryota</taxon>
        <taxon>Metazoa</taxon>
        <taxon>Hemichordata</taxon>
        <taxon>Enteropneusta</taxon>
        <taxon>Harrimaniidae</taxon>
        <taxon>Saccoglossus</taxon>
    </lineage>
</organism>
<feature type="domain" description="S1 motif" evidence="2">
    <location>
        <begin position="147"/>
        <end position="229"/>
    </location>
</feature>
<evidence type="ECO:0000313" key="3">
    <source>
        <dbReference type="Proteomes" id="UP000694865"/>
    </source>
</evidence>
<feature type="non-terminal residue" evidence="4">
    <location>
        <position position="303"/>
    </location>
</feature>
<dbReference type="InterPro" id="IPR012340">
    <property type="entry name" value="NA-bd_OB-fold"/>
</dbReference>